<sequence>MLIRCPCQVRPPPSKQSNPLNLQIQLVTPSAAGGSGASRVASIISSRSQRSEASSGGVSSVSGSNARRVTPLYNLSFHTILPTVVTDAGTDQKVAKFSRKGVEIDGFGILEPHELRRESVTSTNAGSDVPQLVPGGGLTPDGLRHTEGYFWVIRKLTRRSDGEPPTDAALGADGQNAVLANVWRRFNVLNRAGIASVRHPPPSVADDDVGSDGEGSDPEDSETPWTCHLVLGPETRIPIASLAPAPHHPKLVGQLAIPFPLPDLSASALGADGAGLTREELKDIVCVTCFFLTIRESWNGLGLKRRKGEPAWKLAAAQRGL</sequence>
<feature type="compositionally biased region" description="Acidic residues" evidence="1">
    <location>
        <begin position="205"/>
        <end position="222"/>
    </location>
</feature>
<accession>A0A316ZIF0</accession>
<dbReference type="EMBL" id="KZ819283">
    <property type="protein sequence ID" value="PWO01312.1"/>
    <property type="molecule type" value="Genomic_DNA"/>
</dbReference>
<evidence type="ECO:0000256" key="1">
    <source>
        <dbReference type="SAM" id="MobiDB-lite"/>
    </source>
</evidence>
<keyword evidence="3" id="KW-1185">Reference proteome</keyword>
<organism evidence="2 3">
    <name type="scientific">Tilletiopsis washingtonensis</name>
    <dbReference type="NCBI Taxonomy" id="58919"/>
    <lineage>
        <taxon>Eukaryota</taxon>
        <taxon>Fungi</taxon>
        <taxon>Dikarya</taxon>
        <taxon>Basidiomycota</taxon>
        <taxon>Ustilaginomycotina</taxon>
        <taxon>Exobasidiomycetes</taxon>
        <taxon>Entylomatales</taxon>
        <taxon>Entylomatales incertae sedis</taxon>
        <taxon>Tilletiopsis</taxon>
    </lineage>
</organism>
<feature type="region of interest" description="Disordered" evidence="1">
    <location>
        <begin position="197"/>
        <end position="223"/>
    </location>
</feature>
<feature type="region of interest" description="Disordered" evidence="1">
    <location>
        <begin position="120"/>
        <end position="139"/>
    </location>
</feature>
<gene>
    <name evidence="2" type="ORF">FA09DRAFT_292905</name>
</gene>
<protein>
    <submittedName>
        <fullName evidence="2">Uncharacterized protein</fullName>
    </submittedName>
</protein>
<evidence type="ECO:0000313" key="2">
    <source>
        <dbReference type="EMBL" id="PWO01312.1"/>
    </source>
</evidence>
<evidence type="ECO:0000313" key="3">
    <source>
        <dbReference type="Proteomes" id="UP000245946"/>
    </source>
</evidence>
<name>A0A316ZIF0_9BASI</name>
<dbReference type="GeneID" id="37267577"/>
<proteinExistence type="predicted"/>
<dbReference type="AlphaFoldDB" id="A0A316ZIF0"/>
<dbReference type="RefSeq" id="XP_025601590.1">
    <property type="nucleotide sequence ID" value="XM_025740031.1"/>
</dbReference>
<feature type="region of interest" description="Disordered" evidence="1">
    <location>
        <begin position="42"/>
        <end position="63"/>
    </location>
</feature>
<reference evidence="2 3" key="1">
    <citation type="journal article" date="2018" name="Mol. Biol. Evol.">
        <title>Broad Genomic Sampling Reveals a Smut Pathogenic Ancestry of the Fungal Clade Ustilaginomycotina.</title>
        <authorList>
            <person name="Kijpornyongpan T."/>
            <person name="Mondo S.J."/>
            <person name="Barry K."/>
            <person name="Sandor L."/>
            <person name="Lee J."/>
            <person name="Lipzen A."/>
            <person name="Pangilinan J."/>
            <person name="LaButti K."/>
            <person name="Hainaut M."/>
            <person name="Henrissat B."/>
            <person name="Grigoriev I.V."/>
            <person name="Spatafora J.W."/>
            <person name="Aime M.C."/>
        </authorList>
    </citation>
    <scope>NUCLEOTIDE SEQUENCE [LARGE SCALE GENOMIC DNA]</scope>
    <source>
        <strain evidence="2 3">MCA 4186</strain>
    </source>
</reference>
<dbReference type="OrthoDB" id="2590746at2759"/>
<dbReference type="Proteomes" id="UP000245946">
    <property type="component" value="Unassembled WGS sequence"/>
</dbReference>